<name>A0A840NKV4_9PSEU</name>
<feature type="compositionally biased region" description="Low complexity" evidence="1">
    <location>
        <begin position="44"/>
        <end position="68"/>
    </location>
</feature>
<keyword evidence="2" id="KW-0472">Membrane</keyword>
<dbReference type="AlphaFoldDB" id="A0A840NKV4"/>
<protein>
    <recommendedName>
        <fullName evidence="5">Flagellar basal body-associated protein FliL</fullName>
    </recommendedName>
</protein>
<dbReference type="RefSeq" id="WP_184483904.1">
    <property type="nucleotide sequence ID" value="NZ_JACHIV010000001.1"/>
</dbReference>
<dbReference type="Proteomes" id="UP000580474">
    <property type="component" value="Unassembled WGS sequence"/>
</dbReference>
<keyword evidence="4" id="KW-1185">Reference proteome</keyword>
<evidence type="ECO:0000313" key="4">
    <source>
        <dbReference type="Proteomes" id="UP000580474"/>
    </source>
</evidence>
<comment type="caution">
    <text evidence="3">The sequence shown here is derived from an EMBL/GenBank/DDBJ whole genome shotgun (WGS) entry which is preliminary data.</text>
</comment>
<accession>A0A840NKV4</accession>
<feature type="compositionally biased region" description="Polar residues" evidence="1">
    <location>
        <begin position="97"/>
        <end position="115"/>
    </location>
</feature>
<gene>
    <name evidence="3" type="ORF">BJ969_005598</name>
</gene>
<reference evidence="3 4" key="1">
    <citation type="submission" date="2020-08" db="EMBL/GenBank/DDBJ databases">
        <title>Sequencing the genomes of 1000 actinobacteria strains.</title>
        <authorList>
            <person name="Klenk H.-P."/>
        </authorList>
    </citation>
    <scope>NUCLEOTIDE SEQUENCE [LARGE SCALE GENOMIC DNA]</scope>
    <source>
        <strain evidence="3 4">DSM 45582</strain>
    </source>
</reference>
<feature type="compositionally biased region" description="Low complexity" evidence="1">
    <location>
        <begin position="78"/>
        <end position="96"/>
    </location>
</feature>
<keyword evidence="2" id="KW-1133">Transmembrane helix</keyword>
<sequence>MTWQDELHNLDAELAAGRISAEEYRSRRDALIGRSQGGPASGDFPQQPGTPSGGFPQQGTPPGGQQNPSPFPPAFNWGAAAAQGAQAAQQPQQPQPSNESTQVVQNPMAQQSESTQVVNVGQQQPQQWGQQPQPQWNQQPGWNTGENAGSPWGDPDQPPAPEHGDTSWMRQGPEVFEVGDGSSKGKTIAGISLGAVLLVGVIVAGVFYFTSGGDEAAPPQPTEQQAPPVPTPEPLPEPPAAKPAPVATPEVLVAPPPGQPHPYNGPLDRPALENSPKAGVLRDPVRNAALQGGLIDGFFSRSDGAATSVLLTVRMPDPTAAQAVAQAYLDDQQGLSVNEDLSYQGVEVMTTGGGVYRTAYVAHGWAIIVDVSAQDKAAAETAFKQLLDQQLAQTPPTIRD</sequence>
<dbReference type="EMBL" id="JACHIV010000001">
    <property type="protein sequence ID" value="MBB5072510.1"/>
    <property type="molecule type" value="Genomic_DNA"/>
</dbReference>
<evidence type="ECO:0000256" key="1">
    <source>
        <dbReference type="SAM" id="MobiDB-lite"/>
    </source>
</evidence>
<feature type="region of interest" description="Disordered" evidence="1">
    <location>
        <begin position="214"/>
        <end position="244"/>
    </location>
</feature>
<keyword evidence="2" id="KW-0812">Transmembrane</keyword>
<evidence type="ECO:0000313" key="3">
    <source>
        <dbReference type="EMBL" id="MBB5072510.1"/>
    </source>
</evidence>
<evidence type="ECO:0008006" key="5">
    <source>
        <dbReference type="Google" id="ProtNLM"/>
    </source>
</evidence>
<evidence type="ECO:0000256" key="2">
    <source>
        <dbReference type="SAM" id="Phobius"/>
    </source>
</evidence>
<feature type="compositionally biased region" description="Low complexity" evidence="1">
    <location>
        <begin position="116"/>
        <end position="143"/>
    </location>
</feature>
<feature type="compositionally biased region" description="Basic and acidic residues" evidence="1">
    <location>
        <begin position="20"/>
        <end position="31"/>
    </location>
</feature>
<feature type="compositionally biased region" description="Pro residues" evidence="1">
    <location>
        <begin position="227"/>
        <end position="242"/>
    </location>
</feature>
<feature type="transmembrane region" description="Helical" evidence="2">
    <location>
        <begin position="188"/>
        <end position="209"/>
    </location>
</feature>
<proteinExistence type="predicted"/>
<organism evidence="3 4">
    <name type="scientific">Saccharopolyspora gloriosae</name>
    <dbReference type="NCBI Taxonomy" id="455344"/>
    <lineage>
        <taxon>Bacteria</taxon>
        <taxon>Bacillati</taxon>
        <taxon>Actinomycetota</taxon>
        <taxon>Actinomycetes</taxon>
        <taxon>Pseudonocardiales</taxon>
        <taxon>Pseudonocardiaceae</taxon>
        <taxon>Saccharopolyspora</taxon>
    </lineage>
</organism>
<feature type="region of interest" description="Disordered" evidence="1">
    <location>
        <begin position="19"/>
        <end position="169"/>
    </location>
</feature>